<dbReference type="InterPro" id="IPR002347">
    <property type="entry name" value="SDR_fam"/>
</dbReference>
<organism evidence="3 4">
    <name type="scientific">Rhizobium rhizogenes</name>
    <name type="common">Agrobacterium rhizogenes</name>
    <dbReference type="NCBI Taxonomy" id="359"/>
    <lineage>
        <taxon>Bacteria</taxon>
        <taxon>Pseudomonadati</taxon>
        <taxon>Pseudomonadota</taxon>
        <taxon>Alphaproteobacteria</taxon>
        <taxon>Hyphomicrobiales</taxon>
        <taxon>Rhizobiaceae</taxon>
        <taxon>Rhizobium/Agrobacterium group</taxon>
        <taxon>Rhizobium</taxon>
    </lineage>
</organism>
<dbReference type="PROSITE" id="PS00061">
    <property type="entry name" value="ADH_SHORT"/>
    <property type="match status" value="1"/>
</dbReference>
<proteinExistence type="inferred from homology"/>
<comment type="caution">
    <text evidence="3">The sequence shown here is derived from an EMBL/GenBank/DDBJ whole genome shotgun (WGS) entry which is preliminary data.</text>
</comment>
<dbReference type="CDD" id="cd05233">
    <property type="entry name" value="SDR_c"/>
    <property type="match status" value="1"/>
</dbReference>
<accession>A0A546XN88</accession>
<dbReference type="InterPro" id="IPR036291">
    <property type="entry name" value="NAD(P)-bd_dom_sf"/>
</dbReference>
<protein>
    <submittedName>
        <fullName evidence="3">SDR family oxidoreductase</fullName>
    </submittedName>
</protein>
<dbReference type="InterPro" id="IPR020904">
    <property type="entry name" value="Sc_DH/Rdtase_CS"/>
</dbReference>
<dbReference type="SUPFAM" id="SSF51735">
    <property type="entry name" value="NAD(P)-binding Rossmann-fold domains"/>
    <property type="match status" value="1"/>
</dbReference>
<dbReference type="PRINTS" id="PR00080">
    <property type="entry name" value="SDRFAMILY"/>
</dbReference>
<dbReference type="OrthoDB" id="9789398at2"/>
<dbReference type="PANTHER" id="PTHR43639">
    <property type="entry name" value="OXIDOREDUCTASE, SHORT-CHAIN DEHYDROGENASE/REDUCTASE FAMILY (AFU_ORTHOLOGUE AFUA_5G02870)"/>
    <property type="match status" value="1"/>
</dbReference>
<dbReference type="Proteomes" id="UP000315434">
    <property type="component" value="Unassembled WGS sequence"/>
</dbReference>
<evidence type="ECO:0000256" key="1">
    <source>
        <dbReference type="ARBA" id="ARBA00006484"/>
    </source>
</evidence>
<sequence>MDETMSMTQAQFPDLKDAGVLITGGGSGIGASLVEAFAMQGAKVAFIDIAEEPSAALVQRLAGAAPHPVHFFKTDLSDIPAIGRTVDAAASATGGIKVLVNNAAWDDRHDIDTVTEAYWDANQAVNLKQMFFTVQAALPHLRQAKNASIVNFSSISFLLNMGELPSYAAAKAGIIGLTKSLAGRLGPDNIRVNTLLPGMIVTERQKDLWLTDDGIAATTARQCLKRTLVAADLAGPSLFLASSASSAITAQSIIVDGGLL</sequence>
<evidence type="ECO:0000313" key="3">
    <source>
        <dbReference type="EMBL" id="TRB02195.1"/>
    </source>
</evidence>
<dbReference type="FunFam" id="3.40.50.720:FF:000084">
    <property type="entry name" value="Short-chain dehydrogenase reductase"/>
    <property type="match status" value="1"/>
</dbReference>
<dbReference type="PANTHER" id="PTHR43639:SF1">
    <property type="entry name" value="SHORT-CHAIN DEHYDROGENASE_REDUCTASE FAMILY PROTEIN"/>
    <property type="match status" value="1"/>
</dbReference>
<dbReference type="Gene3D" id="3.40.50.720">
    <property type="entry name" value="NAD(P)-binding Rossmann-like Domain"/>
    <property type="match status" value="1"/>
</dbReference>
<dbReference type="GO" id="GO:0016491">
    <property type="term" value="F:oxidoreductase activity"/>
    <property type="evidence" value="ECO:0007669"/>
    <property type="project" value="UniProtKB-KW"/>
</dbReference>
<evidence type="ECO:0000256" key="2">
    <source>
        <dbReference type="ARBA" id="ARBA00023002"/>
    </source>
</evidence>
<dbReference type="EMBL" id="SGNY01000001">
    <property type="protein sequence ID" value="TRB02195.1"/>
    <property type="molecule type" value="Genomic_DNA"/>
</dbReference>
<dbReference type="Pfam" id="PF13561">
    <property type="entry name" value="adh_short_C2"/>
    <property type="match status" value="1"/>
</dbReference>
<dbReference type="AlphaFoldDB" id="A0A546XN88"/>
<evidence type="ECO:0000313" key="4">
    <source>
        <dbReference type="Proteomes" id="UP000315434"/>
    </source>
</evidence>
<dbReference type="PRINTS" id="PR00081">
    <property type="entry name" value="GDHRDH"/>
</dbReference>
<gene>
    <name evidence="3" type="ORF">EXN68_00330</name>
</gene>
<comment type="similarity">
    <text evidence="1">Belongs to the short-chain dehydrogenases/reductases (SDR) family.</text>
</comment>
<name>A0A546XN88_RHIRH</name>
<keyword evidence="2" id="KW-0560">Oxidoreductase</keyword>
<reference evidence="3 4" key="1">
    <citation type="journal article" date="2019" name="Appl. Microbiol. Biotechnol.">
        <title>Differential efficiency of wild type rhizogenic strains for rol gene transformation of plants.</title>
        <authorList>
            <person name="Desmet S."/>
            <person name="De Keyser E."/>
            <person name="Van Vaerenbergh J."/>
            <person name="Baeyen S."/>
            <person name="Van Huylenbroeck J."/>
            <person name="Geelen D."/>
            <person name="Dhooghe E."/>
        </authorList>
    </citation>
    <scope>NUCLEOTIDE SEQUENCE [LARGE SCALE GENOMIC DNA]</scope>
    <source>
        <strain evidence="3 4">GBBC3284</strain>
    </source>
</reference>